<dbReference type="Gene3D" id="1.10.1740.10">
    <property type="match status" value="1"/>
</dbReference>
<dbReference type="Pfam" id="PF08281">
    <property type="entry name" value="Sigma70_r4_2"/>
    <property type="match status" value="1"/>
</dbReference>
<keyword evidence="9" id="KW-1185">Reference proteome</keyword>
<dbReference type="InterPro" id="IPR036388">
    <property type="entry name" value="WH-like_DNA-bd_sf"/>
</dbReference>
<evidence type="ECO:0000259" key="7">
    <source>
        <dbReference type="Pfam" id="PF08281"/>
    </source>
</evidence>
<evidence type="ECO:0000256" key="5">
    <source>
        <dbReference type="ARBA" id="ARBA00023163"/>
    </source>
</evidence>
<dbReference type="SUPFAM" id="SSF88659">
    <property type="entry name" value="Sigma3 and sigma4 domains of RNA polymerase sigma factors"/>
    <property type="match status" value="1"/>
</dbReference>
<comment type="caution">
    <text evidence="8">The sequence shown here is derived from an EMBL/GenBank/DDBJ whole genome shotgun (WGS) entry which is preliminary data.</text>
</comment>
<dbReference type="AlphaFoldDB" id="A0A4R6U1T2"/>
<organism evidence="8 9">
    <name type="scientific">Aureibacillus halotolerans</name>
    <dbReference type="NCBI Taxonomy" id="1508390"/>
    <lineage>
        <taxon>Bacteria</taxon>
        <taxon>Bacillati</taxon>
        <taxon>Bacillota</taxon>
        <taxon>Bacilli</taxon>
        <taxon>Bacillales</taxon>
        <taxon>Bacillaceae</taxon>
        <taxon>Aureibacillus</taxon>
    </lineage>
</organism>
<keyword evidence="3" id="KW-0731">Sigma factor</keyword>
<evidence type="ECO:0000313" key="8">
    <source>
        <dbReference type="EMBL" id="TDQ38305.1"/>
    </source>
</evidence>
<gene>
    <name evidence="8" type="ORF">EV213_11045</name>
</gene>
<dbReference type="InterPro" id="IPR013324">
    <property type="entry name" value="RNA_pol_sigma_r3/r4-like"/>
</dbReference>
<protein>
    <submittedName>
        <fullName evidence="8">RNA polymerase sigma-70 factor (ECF subfamily)</fullName>
    </submittedName>
</protein>
<comment type="similarity">
    <text evidence="1">Belongs to the sigma-70 factor family. ECF subfamily.</text>
</comment>
<dbReference type="RefSeq" id="WP_133580883.1">
    <property type="nucleotide sequence ID" value="NZ_SNYJ01000010.1"/>
</dbReference>
<keyword evidence="5" id="KW-0804">Transcription</keyword>
<dbReference type="NCBIfam" id="TIGR02937">
    <property type="entry name" value="sigma70-ECF"/>
    <property type="match status" value="1"/>
</dbReference>
<dbReference type="GO" id="GO:0016987">
    <property type="term" value="F:sigma factor activity"/>
    <property type="evidence" value="ECO:0007669"/>
    <property type="project" value="UniProtKB-KW"/>
</dbReference>
<name>A0A4R6U1T2_9BACI</name>
<evidence type="ECO:0000256" key="1">
    <source>
        <dbReference type="ARBA" id="ARBA00010641"/>
    </source>
</evidence>
<dbReference type="InterPro" id="IPR014284">
    <property type="entry name" value="RNA_pol_sigma-70_dom"/>
</dbReference>
<keyword evidence="4" id="KW-0238">DNA-binding</keyword>
<dbReference type="PANTHER" id="PTHR43133">
    <property type="entry name" value="RNA POLYMERASE ECF-TYPE SIGMA FACTO"/>
    <property type="match status" value="1"/>
</dbReference>
<accession>A0A4R6U1T2</accession>
<evidence type="ECO:0000256" key="4">
    <source>
        <dbReference type="ARBA" id="ARBA00023125"/>
    </source>
</evidence>
<dbReference type="InterPro" id="IPR013325">
    <property type="entry name" value="RNA_pol_sigma_r2"/>
</dbReference>
<feature type="domain" description="RNA polymerase sigma-70 region 2" evidence="6">
    <location>
        <begin position="25"/>
        <end position="90"/>
    </location>
</feature>
<evidence type="ECO:0000256" key="3">
    <source>
        <dbReference type="ARBA" id="ARBA00023082"/>
    </source>
</evidence>
<evidence type="ECO:0000313" key="9">
    <source>
        <dbReference type="Proteomes" id="UP000295632"/>
    </source>
</evidence>
<keyword evidence="2" id="KW-0805">Transcription regulation</keyword>
<evidence type="ECO:0000256" key="2">
    <source>
        <dbReference type="ARBA" id="ARBA00023015"/>
    </source>
</evidence>
<dbReference type="InterPro" id="IPR039425">
    <property type="entry name" value="RNA_pol_sigma-70-like"/>
</dbReference>
<dbReference type="InterPro" id="IPR013249">
    <property type="entry name" value="RNA_pol_sigma70_r4_t2"/>
</dbReference>
<dbReference type="Proteomes" id="UP000295632">
    <property type="component" value="Unassembled WGS sequence"/>
</dbReference>
<dbReference type="Gene3D" id="1.10.10.10">
    <property type="entry name" value="Winged helix-like DNA-binding domain superfamily/Winged helix DNA-binding domain"/>
    <property type="match status" value="1"/>
</dbReference>
<sequence>MHVSEVNLVEQIKRKNEDSLSFILQQYGALIHGILRKYLHGNPQDIEECVSDVLVAVWFHIDSYDAEKNEFRQWVAAIAKYRAIDRLRTSEKEKRRIQAVSSQKKTEQHTAFVPEPPFDIQHMLDSLSDVERGIFQKYYVEGVPSDEIAFDYQAKPSWVHNKLSRGRKKLKTILQRNEG</sequence>
<evidence type="ECO:0000259" key="6">
    <source>
        <dbReference type="Pfam" id="PF04542"/>
    </source>
</evidence>
<dbReference type="InterPro" id="IPR007627">
    <property type="entry name" value="RNA_pol_sigma70_r2"/>
</dbReference>
<dbReference type="Pfam" id="PF04542">
    <property type="entry name" value="Sigma70_r2"/>
    <property type="match status" value="1"/>
</dbReference>
<dbReference type="OrthoDB" id="2678696at2"/>
<reference evidence="8 9" key="1">
    <citation type="submission" date="2019-03" db="EMBL/GenBank/DDBJ databases">
        <title>Genomic Encyclopedia of Type Strains, Phase IV (KMG-IV): sequencing the most valuable type-strain genomes for metagenomic binning, comparative biology and taxonomic classification.</title>
        <authorList>
            <person name="Goeker M."/>
        </authorList>
    </citation>
    <scope>NUCLEOTIDE SEQUENCE [LARGE SCALE GENOMIC DNA]</scope>
    <source>
        <strain evidence="8 9">DSM 28697</strain>
    </source>
</reference>
<dbReference type="SUPFAM" id="SSF88946">
    <property type="entry name" value="Sigma2 domain of RNA polymerase sigma factors"/>
    <property type="match status" value="1"/>
</dbReference>
<dbReference type="EMBL" id="SNYJ01000010">
    <property type="protein sequence ID" value="TDQ38305.1"/>
    <property type="molecule type" value="Genomic_DNA"/>
</dbReference>
<dbReference type="PANTHER" id="PTHR43133:SF8">
    <property type="entry name" value="RNA POLYMERASE SIGMA FACTOR HI_1459-RELATED"/>
    <property type="match status" value="1"/>
</dbReference>
<feature type="domain" description="RNA polymerase sigma factor 70 region 4 type 2" evidence="7">
    <location>
        <begin position="119"/>
        <end position="170"/>
    </location>
</feature>
<dbReference type="GO" id="GO:0006352">
    <property type="term" value="P:DNA-templated transcription initiation"/>
    <property type="evidence" value="ECO:0007669"/>
    <property type="project" value="InterPro"/>
</dbReference>
<proteinExistence type="inferred from homology"/>
<dbReference type="GO" id="GO:0003677">
    <property type="term" value="F:DNA binding"/>
    <property type="evidence" value="ECO:0007669"/>
    <property type="project" value="UniProtKB-KW"/>
</dbReference>